<evidence type="ECO:0000256" key="3">
    <source>
        <dbReference type="ARBA" id="ARBA00038493"/>
    </source>
</evidence>
<dbReference type="InterPro" id="IPR029062">
    <property type="entry name" value="Class_I_gatase-like"/>
</dbReference>
<dbReference type="GO" id="GO:0019172">
    <property type="term" value="F:glyoxalase III activity"/>
    <property type="evidence" value="ECO:0007669"/>
    <property type="project" value="UniProtKB-EC"/>
</dbReference>
<protein>
    <submittedName>
        <fullName evidence="5">Molecular chaperone Hsp31 and glyoxalase 3</fullName>
        <ecNumber evidence="5">4.2.1.130</ecNumber>
    </submittedName>
</protein>
<dbReference type="InterPro" id="IPR002818">
    <property type="entry name" value="DJ-1/PfpI"/>
</dbReference>
<dbReference type="Gene3D" id="3.40.50.880">
    <property type="match status" value="1"/>
</dbReference>
<dbReference type="STRING" id="1737425.GCA_900049755_01828"/>
<reference evidence="6" key="1">
    <citation type="submission" date="2017-11" db="EMBL/GenBank/DDBJ databases">
        <title>Otitis media/interna in a cat caused by the recently described species Corynebacterium provencense.</title>
        <authorList>
            <person name="Kittl S."/>
            <person name="Brodard I."/>
            <person name="Rychener L."/>
            <person name="Jores J."/>
            <person name="Roosje P."/>
            <person name="Gobeli Brawand S."/>
        </authorList>
    </citation>
    <scope>NUCLEOTIDE SEQUENCE [LARGE SCALE GENOMIC DNA]</scope>
    <source>
        <strain evidence="6">17KM38</strain>
    </source>
</reference>
<evidence type="ECO:0000256" key="2">
    <source>
        <dbReference type="ARBA" id="ARBA00023239"/>
    </source>
</evidence>
<dbReference type="PANTHER" id="PTHR48094">
    <property type="entry name" value="PROTEIN/NUCLEIC ACID DEGLYCASE DJ-1-RELATED"/>
    <property type="match status" value="1"/>
</dbReference>
<dbReference type="Proteomes" id="UP000247696">
    <property type="component" value="Chromosome"/>
</dbReference>
<gene>
    <name evidence="5" type="primary">hchA</name>
    <name evidence="5" type="ORF">Csp1_00450</name>
</gene>
<dbReference type="SUPFAM" id="SSF52317">
    <property type="entry name" value="Class I glutamine amidotransferase-like"/>
    <property type="match status" value="1"/>
</dbReference>
<dbReference type="EMBL" id="CP024988">
    <property type="protein sequence ID" value="AWT24882.1"/>
    <property type="molecule type" value="Genomic_DNA"/>
</dbReference>
<dbReference type="Pfam" id="PF01965">
    <property type="entry name" value="DJ-1_PfpI"/>
    <property type="match status" value="1"/>
</dbReference>
<dbReference type="PANTHER" id="PTHR48094:SF11">
    <property type="entry name" value="GLUTATHIONE-INDEPENDENT GLYOXALASE HSP31-RELATED"/>
    <property type="match status" value="1"/>
</dbReference>
<accession>A0A2Z3YLX5</accession>
<feature type="domain" description="DJ-1/PfpI" evidence="4">
    <location>
        <begin position="28"/>
        <end position="229"/>
    </location>
</feature>
<proteinExistence type="inferred from homology"/>
<dbReference type="KEGG" id="cpre:Csp1_00450"/>
<dbReference type="EC" id="4.2.1.130" evidence="5"/>
<evidence type="ECO:0000313" key="5">
    <source>
        <dbReference type="EMBL" id="AWT24882.1"/>
    </source>
</evidence>
<name>A0A2Z3YLX5_9CORY</name>
<evidence type="ECO:0000259" key="4">
    <source>
        <dbReference type="Pfam" id="PF01965"/>
    </source>
</evidence>
<dbReference type="AlphaFoldDB" id="A0A2Z3YLX5"/>
<evidence type="ECO:0000313" key="6">
    <source>
        <dbReference type="Proteomes" id="UP000247696"/>
    </source>
</evidence>
<dbReference type="GO" id="GO:0005737">
    <property type="term" value="C:cytoplasm"/>
    <property type="evidence" value="ECO:0007669"/>
    <property type="project" value="TreeGrafter"/>
</dbReference>
<evidence type="ECO:0000256" key="1">
    <source>
        <dbReference type="ARBA" id="ARBA00023016"/>
    </source>
</evidence>
<keyword evidence="2 5" id="KW-0456">Lyase</keyword>
<keyword evidence="1" id="KW-0346">Stress response</keyword>
<comment type="similarity">
    <text evidence="3">Belongs to the peptidase C56 family. HSP31-like subfamily.</text>
</comment>
<sequence>MNTVLMAVTAARHWTLTDGTQHPTGFWAEEFLVPCGIFTRAGFTVTVATPGGRKPVVDELSLGLTGGVLPRTARQFRSRLDELSPVLENPADLHTVDEEDHGLVFCPGGHGPMEDLAYDPAFGQLLNRRLLSGRPLALLCHAPAALLATVGDDGVTPFAARRVTGLSNREELVNRFARKAPWLLEDMLRDIGVDYDRALIPFLPHVVRDGNLYSGQNPQSSKRLAETLVTDLRDGTAGRYGR</sequence>
<dbReference type="RefSeq" id="WP_110480750.1">
    <property type="nucleotide sequence ID" value="NZ_CP024988.1"/>
</dbReference>
<keyword evidence="6" id="KW-1185">Reference proteome</keyword>
<dbReference type="CDD" id="cd03141">
    <property type="entry name" value="GATase1_Hsp31_like"/>
    <property type="match status" value="1"/>
</dbReference>
<dbReference type="InterPro" id="IPR050325">
    <property type="entry name" value="Prot/Nucl_acid_deglycase"/>
</dbReference>
<dbReference type="GO" id="GO:0019243">
    <property type="term" value="P:methylglyoxal catabolic process to D-lactate via S-lactoyl-glutathione"/>
    <property type="evidence" value="ECO:0007669"/>
    <property type="project" value="TreeGrafter"/>
</dbReference>
<organism evidence="5 6">
    <name type="scientific">Corynebacterium provencense</name>
    <dbReference type="NCBI Taxonomy" id="1737425"/>
    <lineage>
        <taxon>Bacteria</taxon>
        <taxon>Bacillati</taxon>
        <taxon>Actinomycetota</taxon>
        <taxon>Actinomycetes</taxon>
        <taxon>Mycobacteriales</taxon>
        <taxon>Corynebacteriaceae</taxon>
        <taxon>Corynebacterium</taxon>
    </lineage>
</organism>
<dbReference type="OrthoDB" id="9792284at2"/>